<dbReference type="AlphaFoldDB" id="H5TCW2"/>
<dbReference type="HAMAP" id="MF_01635">
    <property type="entry name" value="UbiA"/>
    <property type="match status" value="1"/>
</dbReference>
<reference evidence="14 15" key="2">
    <citation type="journal article" date="2017" name="Antonie Van Leeuwenhoek">
        <title>Rhizobium rhizosphaerae sp. nov., a novel species isolated from rice rhizosphere.</title>
        <authorList>
            <person name="Zhao J.J."/>
            <person name="Zhang J."/>
            <person name="Zhang R.J."/>
            <person name="Zhang C.W."/>
            <person name="Yin H.Q."/>
            <person name="Zhang X.X."/>
        </authorList>
    </citation>
    <scope>NUCLEOTIDE SEQUENCE [LARGE SCALE GENOMIC DNA]</scope>
    <source>
        <strain evidence="14 15">ACAM 611</strain>
    </source>
</reference>
<accession>H5TCW2</accession>
<dbReference type="Gene3D" id="1.20.120.1780">
    <property type="entry name" value="UbiA prenyltransferase"/>
    <property type="match status" value="1"/>
</dbReference>
<evidence type="ECO:0000256" key="6">
    <source>
        <dbReference type="ARBA" id="ARBA00022679"/>
    </source>
</evidence>
<evidence type="ECO:0000256" key="13">
    <source>
        <dbReference type="NCBIfam" id="TIGR01474"/>
    </source>
</evidence>
<dbReference type="EMBL" id="BAET01000022">
    <property type="protein sequence ID" value="GAB56139.1"/>
    <property type="molecule type" value="Genomic_DNA"/>
</dbReference>
<comment type="caution">
    <text evidence="14">The sequence shown here is derived from an EMBL/GenBank/DDBJ whole genome shotgun (WGS) entry which is preliminary data.</text>
</comment>
<feature type="transmembrane region" description="Helical" evidence="12">
    <location>
        <begin position="221"/>
        <end position="241"/>
    </location>
</feature>
<keyword evidence="9 12" id="KW-0460">Magnesium</keyword>
<feature type="transmembrane region" description="Helical" evidence="12">
    <location>
        <begin position="253"/>
        <end position="273"/>
    </location>
</feature>
<dbReference type="PROSITE" id="PS00943">
    <property type="entry name" value="UBIA"/>
    <property type="match status" value="1"/>
</dbReference>
<comment type="similarity">
    <text evidence="3 12">Belongs to the UbiA prenyltransferase family.</text>
</comment>
<keyword evidence="8 12" id="KW-0812">Transmembrane</keyword>
<dbReference type="InterPro" id="IPR030470">
    <property type="entry name" value="UbiA_prenylTrfase_CS"/>
</dbReference>
<dbReference type="Pfam" id="PF01040">
    <property type="entry name" value="UbiA"/>
    <property type="match status" value="1"/>
</dbReference>
<evidence type="ECO:0000256" key="12">
    <source>
        <dbReference type="HAMAP-Rule" id="MF_01635"/>
    </source>
</evidence>
<dbReference type="InterPro" id="IPR044878">
    <property type="entry name" value="UbiA_sf"/>
</dbReference>
<evidence type="ECO:0000313" key="14">
    <source>
        <dbReference type="EMBL" id="GAB56139.1"/>
    </source>
</evidence>
<dbReference type="FunFam" id="1.20.120.1780:FF:000001">
    <property type="entry name" value="4-hydroxybenzoate octaprenyltransferase"/>
    <property type="match status" value="1"/>
</dbReference>
<keyword evidence="7 12" id="KW-0831">Ubiquinone biosynthesis</keyword>
<evidence type="ECO:0000256" key="7">
    <source>
        <dbReference type="ARBA" id="ARBA00022688"/>
    </source>
</evidence>
<keyword evidence="15" id="KW-1185">Reference proteome</keyword>
<dbReference type="UniPathway" id="UPA00232"/>
<dbReference type="FunFam" id="1.10.357.140:FF:000002">
    <property type="entry name" value="4-hydroxybenzoate octaprenyltransferase"/>
    <property type="match status" value="1"/>
</dbReference>
<comment type="pathway">
    <text evidence="12">Cofactor biosynthesis; ubiquinone biosynthesis.</text>
</comment>
<dbReference type="GO" id="GO:0005886">
    <property type="term" value="C:plasma membrane"/>
    <property type="evidence" value="ECO:0007669"/>
    <property type="project" value="UniProtKB-SubCell"/>
</dbReference>
<protein>
    <recommendedName>
        <fullName evidence="12 13">4-hydroxybenzoate octaprenyltransferase</fullName>
        <ecNumber evidence="12 13">2.5.1.39</ecNumber>
    </recommendedName>
    <alternativeName>
        <fullName evidence="12">4-HB polyprenyltransferase</fullName>
    </alternativeName>
</protein>
<comment type="cofactor">
    <cofactor evidence="1 12">
        <name>Mg(2+)</name>
        <dbReference type="ChEBI" id="CHEBI:18420"/>
    </cofactor>
</comment>
<proteinExistence type="inferred from homology"/>
<dbReference type="InterPro" id="IPR006370">
    <property type="entry name" value="HB_polyprenyltransferase-like"/>
</dbReference>
<dbReference type="eggNOG" id="COG0382">
    <property type="taxonomic scope" value="Bacteria"/>
</dbReference>
<dbReference type="NCBIfam" id="TIGR01474">
    <property type="entry name" value="ubiA_proteo"/>
    <property type="match status" value="1"/>
</dbReference>
<dbReference type="Proteomes" id="UP000053586">
    <property type="component" value="Unassembled WGS sequence"/>
</dbReference>
<evidence type="ECO:0000256" key="1">
    <source>
        <dbReference type="ARBA" id="ARBA00001946"/>
    </source>
</evidence>
<sequence>MRAHKPVGTYLLLWPTLWGLLFAAKGLPPWHITFIFVLGVIVMRSAGCVINDFADRKIDGSVTRTKNRPLPSGDISTKEAKHLFAMLIIIAFVLVLFLNIQTIALSVVALFLASIYPFMKRYTHLPQVVLGAAFGWSIPMAFMAVTAALPAWMWLLYTANLCWIVAYDTQYAMVDRADDIEIGIKSTAILFGRFDVTLIVLLQCITLVLLAWVYYITNLPAMSYLGLLCAAALFIYQFTLCKSREEPKCFTAFLNNNWVGMAITISIALAYVISE</sequence>
<evidence type="ECO:0000256" key="3">
    <source>
        <dbReference type="ARBA" id="ARBA00005985"/>
    </source>
</evidence>
<keyword evidence="5 12" id="KW-0997">Cell inner membrane</keyword>
<keyword evidence="6 12" id="KW-0808">Transferase</keyword>
<dbReference type="InterPro" id="IPR000537">
    <property type="entry name" value="UbiA_prenyltransferase"/>
</dbReference>
<dbReference type="GO" id="GO:0006744">
    <property type="term" value="P:ubiquinone biosynthetic process"/>
    <property type="evidence" value="ECO:0007669"/>
    <property type="project" value="UniProtKB-UniRule"/>
</dbReference>
<feature type="transmembrane region" description="Helical" evidence="12">
    <location>
        <begin position="136"/>
        <end position="157"/>
    </location>
</feature>
<evidence type="ECO:0000256" key="11">
    <source>
        <dbReference type="ARBA" id="ARBA00023136"/>
    </source>
</evidence>
<organism evidence="14 15">
    <name type="scientific">Glaciecola punicea ACAM 611</name>
    <dbReference type="NCBI Taxonomy" id="1121923"/>
    <lineage>
        <taxon>Bacteria</taxon>
        <taxon>Pseudomonadati</taxon>
        <taxon>Pseudomonadota</taxon>
        <taxon>Gammaproteobacteria</taxon>
        <taxon>Alteromonadales</taxon>
        <taxon>Alteromonadaceae</taxon>
        <taxon>Glaciecola</taxon>
    </lineage>
</organism>
<evidence type="ECO:0000256" key="5">
    <source>
        <dbReference type="ARBA" id="ARBA00022519"/>
    </source>
</evidence>
<feature type="transmembrane region" description="Helical" evidence="12">
    <location>
        <begin position="33"/>
        <end position="54"/>
    </location>
</feature>
<evidence type="ECO:0000256" key="10">
    <source>
        <dbReference type="ARBA" id="ARBA00022989"/>
    </source>
</evidence>
<evidence type="ECO:0000256" key="8">
    <source>
        <dbReference type="ARBA" id="ARBA00022692"/>
    </source>
</evidence>
<comment type="function">
    <text evidence="12">Catalyzes the prenylation of para-hydroxybenzoate (PHB) with an all-trans polyprenyl group. Mediates the second step in the final reaction sequence of ubiquinone-8 (UQ-8) biosynthesis, which is the condensation of the polyisoprenoid side chain with PHB, generating the first membrane-bound Q intermediate 3-octaprenyl-4-hydroxybenzoate.</text>
</comment>
<dbReference type="PANTHER" id="PTHR11048">
    <property type="entry name" value="PRENYLTRANSFERASES"/>
    <property type="match status" value="1"/>
</dbReference>
<evidence type="ECO:0000256" key="4">
    <source>
        <dbReference type="ARBA" id="ARBA00022475"/>
    </source>
</evidence>
<dbReference type="Gene3D" id="1.10.357.140">
    <property type="entry name" value="UbiA prenyltransferase"/>
    <property type="match status" value="1"/>
</dbReference>
<comment type="catalytic activity">
    <reaction evidence="12">
        <text>all-trans-octaprenyl diphosphate + 4-hydroxybenzoate = 4-hydroxy-3-(all-trans-octaprenyl)benzoate + diphosphate</text>
        <dbReference type="Rhea" id="RHEA:27782"/>
        <dbReference type="ChEBI" id="CHEBI:1617"/>
        <dbReference type="ChEBI" id="CHEBI:17879"/>
        <dbReference type="ChEBI" id="CHEBI:33019"/>
        <dbReference type="ChEBI" id="CHEBI:57711"/>
        <dbReference type="EC" id="2.5.1.39"/>
    </reaction>
</comment>
<reference evidence="14 15" key="1">
    <citation type="journal article" date="2012" name="J. Bacteriol.">
        <title>Genome sequence of proteorhodopsin-containing sea ice bacterium Glaciecola punicea ACAM 611T.</title>
        <authorList>
            <person name="Qin Q.-L."/>
            <person name="Xie B.-B."/>
            <person name="Shu Y.-L."/>
            <person name="Rong J.-C."/>
            <person name="Zhao D.-L."/>
            <person name="Zhang X.-Y."/>
            <person name="Chen X.-L."/>
            <person name="Zhou B.-C."/>
            <person name="Zhanga Y.-Z."/>
        </authorList>
    </citation>
    <scope>NUCLEOTIDE SEQUENCE [LARGE SCALE GENOMIC DNA]</scope>
    <source>
        <strain evidence="14 15">ACAM 611</strain>
    </source>
</reference>
<name>H5TCW2_9ALTE</name>
<keyword evidence="11 12" id="KW-0472">Membrane</keyword>
<dbReference type="CDD" id="cd13959">
    <property type="entry name" value="PT_UbiA_COQ2"/>
    <property type="match status" value="1"/>
</dbReference>
<dbReference type="GO" id="GO:0008412">
    <property type="term" value="F:4-hydroxybenzoate polyprenyltransferase activity"/>
    <property type="evidence" value="ECO:0007669"/>
    <property type="project" value="UniProtKB-UniRule"/>
</dbReference>
<evidence type="ECO:0000313" key="15">
    <source>
        <dbReference type="Proteomes" id="UP000053586"/>
    </source>
</evidence>
<keyword evidence="10 12" id="KW-1133">Transmembrane helix</keyword>
<feature type="transmembrane region" description="Helical" evidence="12">
    <location>
        <begin position="83"/>
        <end position="116"/>
    </location>
</feature>
<feature type="transmembrane region" description="Helical" evidence="12">
    <location>
        <begin position="194"/>
        <end position="215"/>
    </location>
</feature>
<evidence type="ECO:0000256" key="9">
    <source>
        <dbReference type="ARBA" id="ARBA00022842"/>
    </source>
</evidence>
<dbReference type="InterPro" id="IPR039653">
    <property type="entry name" value="Prenyltransferase"/>
</dbReference>
<dbReference type="EC" id="2.5.1.39" evidence="12 13"/>
<dbReference type="STRING" id="56804.BAE46_11585"/>
<gene>
    <name evidence="12 14" type="primary">ubiA</name>
    <name evidence="14" type="ORF">GPUN_2024</name>
</gene>
<dbReference type="PANTHER" id="PTHR11048:SF28">
    <property type="entry name" value="4-HYDROXYBENZOATE POLYPRENYLTRANSFERASE, MITOCHONDRIAL"/>
    <property type="match status" value="1"/>
</dbReference>
<comment type="subcellular location">
    <subcellularLocation>
        <location evidence="12">Cell inner membrane</location>
        <topology evidence="12">Multi-pass membrane protein</topology>
    </subcellularLocation>
    <subcellularLocation>
        <location evidence="2">Membrane</location>
        <topology evidence="2">Multi-pass membrane protein</topology>
    </subcellularLocation>
</comment>
<evidence type="ECO:0000256" key="2">
    <source>
        <dbReference type="ARBA" id="ARBA00004141"/>
    </source>
</evidence>
<keyword evidence="4 12" id="KW-1003">Cell membrane</keyword>